<reference evidence="10" key="2">
    <citation type="submission" date="2019-04" db="EMBL/GenBank/DDBJ databases">
        <authorList>
            <person name="Pasella M."/>
        </authorList>
    </citation>
    <scope>NUCLEOTIDE SEQUENCE</scope>
    <source>
        <strain evidence="10">HV05337</strain>
    </source>
</reference>
<dbReference type="EMBL" id="MK814681">
    <property type="protein sequence ID" value="QCI07313.1"/>
    <property type="molecule type" value="Genomic_DNA"/>
</dbReference>
<keyword evidence="3 10" id="KW-0934">Plastid</keyword>
<dbReference type="Gene3D" id="1.10.8.60">
    <property type="match status" value="1"/>
</dbReference>
<evidence type="ECO:0000256" key="1">
    <source>
        <dbReference type="ARBA" id="ARBA00004229"/>
    </source>
</evidence>
<evidence type="ECO:0000256" key="4">
    <source>
        <dbReference type="ARBA" id="ARBA00022741"/>
    </source>
</evidence>
<dbReference type="InterPro" id="IPR027417">
    <property type="entry name" value="P-loop_NTPase"/>
</dbReference>
<comment type="subcellular location">
    <subcellularLocation>
        <location evidence="1">Plastid</location>
        <location evidence="1">Chloroplast</location>
    </subcellularLocation>
</comment>
<evidence type="ECO:0000256" key="8">
    <source>
        <dbReference type="SAM" id="SignalP"/>
    </source>
</evidence>
<dbReference type="PANTHER" id="PTHR42960">
    <property type="entry name" value="YCF46 PROTEIN"/>
    <property type="match status" value="1"/>
</dbReference>
<dbReference type="InterPro" id="IPR041569">
    <property type="entry name" value="AAA_lid_3"/>
</dbReference>
<proteinExistence type="inferred from homology"/>
<dbReference type="GO" id="GO:0016887">
    <property type="term" value="F:ATP hydrolysis activity"/>
    <property type="evidence" value="ECO:0007669"/>
    <property type="project" value="InterPro"/>
</dbReference>
<evidence type="ECO:0000256" key="5">
    <source>
        <dbReference type="ARBA" id="ARBA00022840"/>
    </source>
</evidence>
<dbReference type="InterPro" id="IPR003959">
    <property type="entry name" value="ATPase_AAA_core"/>
</dbReference>
<feature type="domain" description="AAA+ ATPase" evidence="9">
    <location>
        <begin position="256"/>
        <end position="391"/>
    </location>
</feature>
<dbReference type="PANTHER" id="PTHR42960:SF1">
    <property type="entry name" value="YCF46 PROTEIN"/>
    <property type="match status" value="1"/>
</dbReference>
<dbReference type="SUPFAM" id="SSF52540">
    <property type="entry name" value="P-loop containing nucleoside triphosphate hydrolases"/>
    <property type="match status" value="1"/>
</dbReference>
<comment type="similarity">
    <text evidence="6">Belongs to the AAA ATPase family. Highly divergent.</text>
</comment>
<keyword evidence="4" id="KW-0547">Nucleotide-binding</keyword>
<dbReference type="GO" id="GO:0005524">
    <property type="term" value="F:ATP binding"/>
    <property type="evidence" value="ECO:0007669"/>
    <property type="project" value="UniProtKB-KW"/>
</dbReference>
<accession>A0A4D6WVA3</accession>
<dbReference type="SMART" id="SM00382">
    <property type="entry name" value="AAA"/>
    <property type="match status" value="1"/>
</dbReference>
<dbReference type="Pfam" id="PF17862">
    <property type="entry name" value="AAA_lid_3"/>
    <property type="match status" value="1"/>
</dbReference>
<organism evidence="10">
    <name type="scientific">Leiomenia cribrosa</name>
    <dbReference type="NCBI Taxonomy" id="217483"/>
    <lineage>
        <taxon>Eukaryota</taxon>
        <taxon>Rhodophyta</taxon>
        <taxon>Florideophyceae</taxon>
        <taxon>Rhodymeniophycidae</taxon>
        <taxon>Gigartinales</taxon>
        <taxon>Kallymeniaceae</taxon>
        <taxon>Leiomenia</taxon>
    </lineage>
</organism>
<dbReference type="InterPro" id="IPR003593">
    <property type="entry name" value="AAA+_ATPase"/>
</dbReference>
<dbReference type="InterPro" id="IPR052381">
    <property type="entry name" value="AAA_domain_protein"/>
</dbReference>
<dbReference type="Pfam" id="PF00004">
    <property type="entry name" value="AAA"/>
    <property type="match status" value="1"/>
</dbReference>
<evidence type="ECO:0000256" key="7">
    <source>
        <dbReference type="ARBA" id="ARBA00040480"/>
    </source>
</evidence>
<keyword evidence="2" id="KW-0150">Chloroplast</keyword>
<evidence type="ECO:0000256" key="6">
    <source>
        <dbReference type="ARBA" id="ARBA00038088"/>
    </source>
</evidence>
<evidence type="ECO:0000256" key="3">
    <source>
        <dbReference type="ARBA" id="ARBA00022640"/>
    </source>
</evidence>
<dbReference type="Gene3D" id="3.40.50.300">
    <property type="entry name" value="P-loop containing nucleotide triphosphate hydrolases"/>
    <property type="match status" value="1"/>
</dbReference>
<reference evidence="10" key="1">
    <citation type="journal article" date="2019" name="Mol. Phylogenet. Evol.">
        <title>Morphological evolution and classification of the red algal order Ceramiales inferred using plastid phylogenomics.</title>
        <authorList>
            <person name="Diaz-Tapia P."/>
            <person name="Pasella M.M."/>
            <person name="Verbruggen H."/>
            <person name="Maggs C.A."/>
        </authorList>
    </citation>
    <scope>NUCLEOTIDE SEQUENCE</scope>
    <source>
        <strain evidence="10">HV05337</strain>
    </source>
</reference>
<dbReference type="CDD" id="cd19507">
    <property type="entry name" value="RecA-like_Ycf46-like"/>
    <property type="match status" value="1"/>
</dbReference>
<keyword evidence="5" id="KW-0067">ATP-binding</keyword>
<evidence type="ECO:0000313" key="10">
    <source>
        <dbReference type="EMBL" id="QCI07313.1"/>
    </source>
</evidence>
<feature type="signal peptide" evidence="8">
    <location>
        <begin position="1"/>
        <end position="22"/>
    </location>
</feature>
<evidence type="ECO:0000259" key="9">
    <source>
        <dbReference type="SMART" id="SM00382"/>
    </source>
</evidence>
<evidence type="ECO:0000256" key="2">
    <source>
        <dbReference type="ARBA" id="ARBA00022528"/>
    </source>
</evidence>
<dbReference type="AlphaFoldDB" id="A0A4D6WVA3"/>
<name>A0A4D6WVA3_9FLOR</name>
<gene>
    <name evidence="10" type="primary">ycf46</name>
</gene>
<geneLocation type="plastid" evidence="10"/>
<dbReference type="GO" id="GO:0009507">
    <property type="term" value="C:chloroplast"/>
    <property type="evidence" value="ECO:0007669"/>
    <property type="project" value="UniProtKB-SubCell"/>
</dbReference>
<feature type="chain" id="PRO_5020035986" description="Uncharacterized AAA domain-containing protein ycf46" evidence="8">
    <location>
        <begin position="23"/>
        <end position="489"/>
    </location>
</feature>
<sequence length="489" mass="56316">MCFEEQLILLLLSRHFLIYIVTNEEERLENSLNSIIQNRYPSGVYCWNFIDGYQNNPNYINEAKRNPLAALDLIDNVESSSSKIFLLKDFHIFMNDVSIIRKFKNLFVNFKNSNVHIIVSAADIQVPLLLREMVVILEFPLPNLKEIQIELERLFDIIDGDLQISIENLALSYKGMSMDAIRRSVAKWISSRKNIDSILDIIIEEKKQLIQQTDILRFYPVKSTLDEIGGLYNLKHWLKKRSNAFSQQAKNYGIPSPRGVLLVGIQGTGKSLTAKAIAQQWKLPLFKLDIGKIFVGIVGESEGKMRKMIKIAEESSPCILWIDEIDKAFSRINNTSDSGTTNRVLSSFLTWLSEKEKKVFIVATANNVLCLPPEMLRKGRFDEIFFLDLPSQEERVKILQIHLMKIRPLTWKKYDIIHLSQLTENFSGAEIKQIIIEAMHNAFYEKRDFQTEDILSVIEEFIPLAFTDHATISSLQQWAKLGKVRLASN</sequence>
<keyword evidence="8" id="KW-0732">Signal</keyword>
<protein>
    <recommendedName>
        <fullName evidence="7">Uncharacterized AAA domain-containing protein ycf46</fullName>
    </recommendedName>
</protein>